<reference evidence="3" key="1">
    <citation type="journal article" date="2014" name="Int. J. Syst. Evol. Microbiol.">
        <title>Complete genome of a new Firmicutes species belonging to the dominant human colonic microbiota ('Ruminococcus bicirculans') reveals two chromosomes and a selective capacity to utilize plant glucans.</title>
        <authorList>
            <consortium name="NISC Comparative Sequencing Program"/>
            <person name="Wegmann U."/>
            <person name="Louis P."/>
            <person name="Goesmann A."/>
            <person name="Henrissat B."/>
            <person name="Duncan S.H."/>
            <person name="Flint H.J."/>
        </authorList>
    </citation>
    <scope>NUCLEOTIDE SEQUENCE</scope>
    <source>
        <strain evidence="3">JCM 10664</strain>
    </source>
</reference>
<reference evidence="6" key="3">
    <citation type="journal article" date="2019" name="Int. J. Syst. Evol. Microbiol.">
        <title>The Global Catalogue of Microorganisms (GCM) 10K type strain sequencing project: providing services to taxonomists for standard genome sequencing and annotation.</title>
        <authorList>
            <consortium name="The Broad Institute Genomics Platform"/>
            <consortium name="The Broad Institute Genome Sequencing Center for Infectious Disease"/>
            <person name="Wu L."/>
            <person name="Ma J."/>
        </authorList>
    </citation>
    <scope>NUCLEOTIDE SEQUENCE [LARGE SCALE GENOMIC DNA]</scope>
    <source>
        <strain evidence="6">JCM 10664</strain>
    </source>
</reference>
<dbReference type="AlphaFoldDB" id="A0A917K4A0"/>
<evidence type="ECO:0000259" key="2">
    <source>
        <dbReference type="Pfam" id="PF08044"/>
    </source>
</evidence>
<sequence length="142" mass="16096">MSEPDRAAMRAADADREAVAERLRVAMDEGRLSLAEYDERLRRAYAATTFGELAPLTADLPEPVPPKKPAEVVRRERDKRNLIKEWRDWAGTAVILSGIWLVTSIASGELHFFWPLIPMGIWAVINVSYMIFPSKKDREGDD</sequence>
<dbReference type="Pfam" id="PF08044">
    <property type="entry name" value="DUF1707"/>
    <property type="match status" value="1"/>
</dbReference>
<organism evidence="4 5">
    <name type="scientific">Saccharopolyspora thermophila</name>
    <dbReference type="NCBI Taxonomy" id="89367"/>
    <lineage>
        <taxon>Bacteria</taxon>
        <taxon>Bacillati</taxon>
        <taxon>Actinomycetota</taxon>
        <taxon>Actinomycetes</taxon>
        <taxon>Pseudonocardiales</taxon>
        <taxon>Pseudonocardiaceae</taxon>
        <taxon>Saccharopolyspora</taxon>
    </lineage>
</organism>
<dbReference type="InterPro" id="IPR012551">
    <property type="entry name" value="DUF1707_SHOCT-like"/>
</dbReference>
<evidence type="ECO:0000313" key="3">
    <source>
        <dbReference type="EMBL" id="GAA0506771.1"/>
    </source>
</evidence>
<reference evidence="4 5" key="2">
    <citation type="journal article" date="2014" name="Int. J. Syst. Evol. Microbiol.">
        <title>Complete genome sequence of Corynebacterium casei LMG S-19264T (=DSM 44701T), isolated from a smear-ripened cheese.</title>
        <authorList>
            <consortium name="US DOE Joint Genome Institute (JGI-PGF)"/>
            <person name="Walter F."/>
            <person name="Albersmeier A."/>
            <person name="Kalinowski J."/>
            <person name="Ruckert C."/>
        </authorList>
    </citation>
    <scope>NUCLEOTIDE SEQUENCE [LARGE SCALE GENOMIC DNA]</scope>
    <source>
        <strain evidence="4 5">CGMCC 4.7206</strain>
    </source>
</reference>
<dbReference type="RefSeq" id="WP_229680372.1">
    <property type="nucleotide sequence ID" value="NZ_BAAAHC010000003.1"/>
</dbReference>
<dbReference type="Proteomes" id="UP001500220">
    <property type="component" value="Unassembled WGS sequence"/>
</dbReference>
<keyword evidence="1" id="KW-1133">Transmembrane helix</keyword>
<reference evidence="4" key="4">
    <citation type="submission" date="2020-09" db="EMBL/GenBank/DDBJ databases">
        <authorList>
            <person name="Sun Q."/>
            <person name="Zhou Y."/>
        </authorList>
    </citation>
    <scope>NUCLEOTIDE SEQUENCE</scope>
    <source>
        <strain evidence="4">CGMCC 4.7206</strain>
    </source>
</reference>
<name>A0A917K4A0_9PSEU</name>
<feature type="transmembrane region" description="Helical" evidence="1">
    <location>
        <begin position="112"/>
        <end position="132"/>
    </location>
</feature>
<dbReference type="EMBL" id="BMMT01000017">
    <property type="protein sequence ID" value="GGJ00272.1"/>
    <property type="molecule type" value="Genomic_DNA"/>
</dbReference>
<gene>
    <name evidence="3" type="ORF">GCM10009545_06030</name>
    <name evidence="4" type="ORF">GCM10011581_41720</name>
</gene>
<keyword evidence="1" id="KW-0812">Transmembrane</keyword>
<feature type="transmembrane region" description="Helical" evidence="1">
    <location>
        <begin position="89"/>
        <end position="106"/>
    </location>
</feature>
<keyword evidence="6" id="KW-1185">Reference proteome</keyword>
<comment type="caution">
    <text evidence="4">The sequence shown here is derived from an EMBL/GenBank/DDBJ whole genome shotgun (WGS) entry which is preliminary data.</text>
</comment>
<evidence type="ECO:0000256" key="1">
    <source>
        <dbReference type="SAM" id="Phobius"/>
    </source>
</evidence>
<protein>
    <recommendedName>
        <fullName evidence="2">DUF1707 domain-containing protein</fullName>
    </recommendedName>
</protein>
<evidence type="ECO:0000313" key="6">
    <source>
        <dbReference type="Proteomes" id="UP001500220"/>
    </source>
</evidence>
<reference evidence="3" key="5">
    <citation type="submission" date="2023-12" db="EMBL/GenBank/DDBJ databases">
        <authorList>
            <person name="Sun Q."/>
            <person name="Inoue M."/>
        </authorList>
    </citation>
    <scope>NUCLEOTIDE SEQUENCE</scope>
    <source>
        <strain evidence="3">JCM 10664</strain>
    </source>
</reference>
<feature type="domain" description="DUF1707" evidence="2">
    <location>
        <begin position="9"/>
        <end position="61"/>
    </location>
</feature>
<keyword evidence="1" id="KW-0472">Membrane</keyword>
<dbReference type="PANTHER" id="PTHR40763:SF4">
    <property type="entry name" value="DUF1707 DOMAIN-CONTAINING PROTEIN"/>
    <property type="match status" value="1"/>
</dbReference>
<evidence type="ECO:0000313" key="5">
    <source>
        <dbReference type="Proteomes" id="UP000597989"/>
    </source>
</evidence>
<dbReference type="EMBL" id="BAAAHC010000003">
    <property type="protein sequence ID" value="GAA0506771.1"/>
    <property type="molecule type" value="Genomic_DNA"/>
</dbReference>
<dbReference type="Proteomes" id="UP000597989">
    <property type="component" value="Unassembled WGS sequence"/>
</dbReference>
<accession>A0A917K4A0</accession>
<proteinExistence type="predicted"/>
<evidence type="ECO:0000313" key="4">
    <source>
        <dbReference type="EMBL" id="GGJ00272.1"/>
    </source>
</evidence>
<dbReference type="PANTHER" id="PTHR40763">
    <property type="entry name" value="MEMBRANE PROTEIN-RELATED"/>
    <property type="match status" value="1"/>
</dbReference>